<evidence type="ECO:0000313" key="3">
    <source>
        <dbReference type="Proteomes" id="UP000192761"/>
    </source>
</evidence>
<dbReference type="GO" id="GO:0051301">
    <property type="term" value="P:cell division"/>
    <property type="evidence" value="ECO:0007669"/>
    <property type="project" value="UniProtKB-KW"/>
</dbReference>
<gene>
    <name evidence="2" type="ORF">SAMN02745857_01142</name>
</gene>
<keyword evidence="2" id="KW-0131">Cell cycle</keyword>
<keyword evidence="2" id="KW-0132">Cell division</keyword>
<dbReference type="RefSeq" id="WP_084089778.1">
    <property type="nucleotide sequence ID" value="NZ_FWXD01000005.1"/>
</dbReference>
<dbReference type="STRING" id="1121001.SAMN02745857_01142"/>
<organism evidence="2 3">
    <name type="scientific">Andreprevotia lacus DSM 23236</name>
    <dbReference type="NCBI Taxonomy" id="1121001"/>
    <lineage>
        <taxon>Bacteria</taxon>
        <taxon>Pseudomonadati</taxon>
        <taxon>Pseudomonadota</taxon>
        <taxon>Betaproteobacteria</taxon>
        <taxon>Neisseriales</taxon>
        <taxon>Chitinibacteraceae</taxon>
        <taxon>Andreprevotia</taxon>
    </lineage>
</organism>
<protein>
    <submittedName>
        <fullName evidence="2">Cell division protein ZapB</fullName>
    </submittedName>
</protein>
<accession>A0A1W1XBC7</accession>
<feature type="coiled-coil region" evidence="1">
    <location>
        <begin position="19"/>
        <end position="53"/>
    </location>
</feature>
<name>A0A1W1XBC7_9NEIS</name>
<evidence type="ECO:0000313" key="2">
    <source>
        <dbReference type="EMBL" id="SMC21159.1"/>
    </source>
</evidence>
<keyword evidence="3" id="KW-1185">Reference proteome</keyword>
<keyword evidence="1" id="KW-0175">Coiled coil</keyword>
<proteinExistence type="predicted"/>
<dbReference type="AlphaFoldDB" id="A0A1W1XBC7"/>
<dbReference type="EMBL" id="FWXD01000005">
    <property type="protein sequence ID" value="SMC21159.1"/>
    <property type="molecule type" value="Genomic_DNA"/>
</dbReference>
<dbReference type="Proteomes" id="UP000192761">
    <property type="component" value="Unassembled WGS sequence"/>
</dbReference>
<dbReference type="Gene3D" id="1.20.5.340">
    <property type="match status" value="1"/>
</dbReference>
<sequence>MDAEFSALEDKVGALARLCQQLRSDNHTLRQQLLALQQENQQLKGKVDGAKERVAAILSRLPEDEA</sequence>
<evidence type="ECO:0000256" key="1">
    <source>
        <dbReference type="SAM" id="Coils"/>
    </source>
</evidence>
<reference evidence="2 3" key="1">
    <citation type="submission" date="2017-04" db="EMBL/GenBank/DDBJ databases">
        <authorList>
            <person name="Afonso C.L."/>
            <person name="Miller P.J."/>
            <person name="Scott M.A."/>
            <person name="Spackman E."/>
            <person name="Goraichik I."/>
            <person name="Dimitrov K.M."/>
            <person name="Suarez D.L."/>
            <person name="Swayne D.E."/>
        </authorList>
    </citation>
    <scope>NUCLEOTIDE SEQUENCE [LARGE SCALE GENOMIC DNA]</scope>
    <source>
        <strain evidence="2 3">DSM 23236</strain>
    </source>
</reference>